<name>A0A9J5WXU1_SOLCO</name>
<gene>
    <name evidence="1" type="ORF">H5410_050519</name>
</gene>
<comment type="caution">
    <text evidence="1">The sequence shown here is derived from an EMBL/GenBank/DDBJ whole genome shotgun (WGS) entry which is preliminary data.</text>
</comment>
<dbReference type="OrthoDB" id="676979at2759"/>
<dbReference type="AlphaFoldDB" id="A0A9J5WXU1"/>
<evidence type="ECO:0000313" key="2">
    <source>
        <dbReference type="Proteomes" id="UP000824120"/>
    </source>
</evidence>
<accession>A0A9J5WXU1</accession>
<organism evidence="1 2">
    <name type="scientific">Solanum commersonii</name>
    <name type="common">Commerson's wild potato</name>
    <name type="synonym">Commerson's nightshade</name>
    <dbReference type="NCBI Taxonomy" id="4109"/>
    <lineage>
        <taxon>Eukaryota</taxon>
        <taxon>Viridiplantae</taxon>
        <taxon>Streptophyta</taxon>
        <taxon>Embryophyta</taxon>
        <taxon>Tracheophyta</taxon>
        <taxon>Spermatophyta</taxon>
        <taxon>Magnoliopsida</taxon>
        <taxon>eudicotyledons</taxon>
        <taxon>Gunneridae</taxon>
        <taxon>Pentapetalae</taxon>
        <taxon>asterids</taxon>
        <taxon>lamiids</taxon>
        <taxon>Solanales</taxon>
        <taxon>Solanaceae</taxon>
        <taxon>Solanoideae</taxon>
        <taxon>Solaneae</taxon>
        <taxon>Solanum</taxon>
    </lineage>
</organism>
<dbReference type="EMBL" id="JACXVP010000010">
    <property type="protein sequence ID" value="KAG5579892.1"/>
    <property type="molecule type" value="Genomic_DNA"/>
</dbReference>
<reference evidence="1 2" key="1">
    <citation type="submission" date="2020-09" db="EMBL/GenBank/DDBJ databases">
        <title>De no assembly of potato wild relative species, Solanum commersonii.</title>
        <authorList>
            <person name="Cho K."/>
        </authorList>
    </citation>
    <scope>NUCLEOTIDE SEQUENCE [LARGE SCALE GENOMIC DNA]</scope>
    <source>
        <strain evidence="1">LZ3.2</strain>
        <tissue evidence="1">Leaf</tissue>
    </source>
</reference>
<sequence length="349" mass="39319">MCCEERRPTEMEPQRDFCNWEIQEMENNTHWKACRGSKFVRHIEVDKGSPAYDSSILDGESGGSANSRNVLQGTPSTVRRSLYDFGPLTFINNSLSSSTFALNTDGLHVIVTKRLGFPKCCTKAIASIYRRRISLGPPMKVTGRNVFLPILEASVSPTRKKFFGFSEEESKSVRKCIDSSVFPIYKSDKSSGSWYETNLIEPLPQQKPVYLVGCKTFLHKLFAAKFAKNPQNMSIEQLNTSQISKLKSYIALLCKVDSSYLQQGFAIHMQLAIVSGQLCLLVGSFDFHSNFLIHNILSYDRDPHNNKLIVPLPSQIGRLKRFKILAYAQSQNSLFLGSGLTYVYLLKPS</sequence>
<keyword evidence="2" id="KW-1185">Reference proteome</keyword>
<dbReference type="Proteomes" id="UP000824120">
    <property type="component" value="Chromosome 10"/>
</dbReference>
<proteinExistence type="predicted"/>
<protein>
    <submittedName>
        <fullName evidence="1">Uncharacterized protein</fullName>
    </submittedName>
</protein>
<evidence type="ECO:0000313" key="1">
    <source>
        <dbReference type="EMBL" id="KAG5579892.1"/>
    </source>
</evidence>